<dbReference type="RefSeq" id="WP_150385066.1">
    <property type="nucleotide sequence ID" value="NZ_VXKB01000006.1"/>
</dbReference>
<feature type="domain" description="Fibronectin type-III" evidence="2">
    <location>
        <begin position="2442"/>
        <end position="2539"/>
    </location>
</feature>
<evidence type="ECO:0000313" key="3">
    <source>
        <dbReference type="EMBL" id="KAA8713456.1"/>
    </source>
</evidence>
<feature type="domain" description="Fibronectin type-III" evidence="2">
    <location>
        <begin position="1888"/>
        <end position="1996"/>
    </location>
</feature>
<feature type="domain" description="Fibronectin type-III" evidence="2">
    <location>
        <begin position="3312"/>
        <end position="3408"/>
    </location>
</feature>
<feature type="domain" description="Fibronectin type-III" evidence="2">
    <location>
        <begin position="407"/>
        <end position="482"/>
    </location>
</feature>
<evidence type="ECO:0000259" key="2">
    <source>
        <dbReference type="SMART" id="SM00060"/>
    </source>
</evidence>
<comment type="caution">
    <text evidence="3">The sequence shown here is derived from an EMBL/GenBank/DDBJ whole genome shotgun (WGS) entry which is preliminary data.</text>
</comment>
<feature type="region of interest" description="Disordered" evidence="1">
    <location>
        <begin position="180"/>
        <end position="203"/>
    </location>
</feature>
<feature type="region of interest" description="Disordered" evidence="1">
    <location>
        <begin position="618"/>
        <end position="638"/>
    </location>
</feature>
<feature type="domain" description="Fibronectin type-III" evidence="2">
    <location>
        <begin position="3531"/>
        <end position="3628"/>
    </location>
</feature>
<feature type="non-terminal residue" evidence="3">
    <location>
        <position position="3696"/>
    </location>
</feature>
<protein>
    <recommendedName>
        <fullName evidence="2">Fibronectin type-III domain-containing protein</fullName>
    </recommendedName>
</protein>
<sequence>MSIVIGIVDKISRIAKFTSTTKKGNTLFLHAQEGMDYVVVDKQTGFAPKKIIAIRDGNNLKLFVEGESDPSVIIEDYYLYPAQVIGQTADGSVHNYVPLSASEQEQVGSLEDHQAAVQVLSSEQQAPITWETNDTDWGLITLIAYGLTVAGAMALMITHGGGGDDKKEVTVVNTKALIDDVQDSQEPQTGSVKRGESTNDETPTLLGHLNKSLASGESVIIYRDGVKIGTAKTNGKDWTFEDVTGGLITDRTYTYTARVEHSDGTKGATSDGYDIIFDNSAPTQGVTITDVADDVAPVTGSVANNGYTNDTDPVITGTLTHATEKGEYVVVLRNGVAVGKALVTGTTWTFADTGLADGETYVYTALVKDAAGNTGAISKGYTIHIDTTAPDHLVSIDGVYDDVAPGIGIIGNNGVTNDTTPELRGQIDKALADNETLVIYRDGKKIGDAVVEGTSWHYTDSGLANNTQYKYTAQVEDLAGNTGPGSNDYSININFTGPSQLVAITAVTDDVDPVTGNVAHKGHTNDTKPDVSGTLSAALNNGEVVVVYRDGIKAGEATVTGNTWTYHENLALSDGKHTYTAYVEDAAHNLGAASNSYEITVDTVAPDQTITLTEITDNKDPVTGKIPQGGETNDDTPTLHGKLSSELSAGEVVVIYRNGTKVGIADTDGTQWSFEDAGLASGSKYNYYAQVEDLAGNISQPSNDYNITLNTNGASQSTHILSIMDDQDPVTGNVLNGGYTNDITPTLTGSVTAELSGSEKLIIYRNGTEAGQAIVKGTSWTFTDTLDNSDGHYIYTAAVKDAAGNQGAMSNDYSINVDVTAPTQTAVITHIIDDEGAWQGNVAKDGITDDKTPTVVGTLDAALDKTEMLAVYRNGKLVGTAVVHNKEWAFTDSLANDGSYVYTARVVDKAGNEGHLSGEFGITVDTGFPSQQVTITDIQDDKAPQTGSVANHGFTNDDTPTLHGKLTGELLTGQNVVIFRNGVEVNKAVVNGTDWTFSDSGLTDGNTYLYTAVVRNAAGNTGNISDGYTITMDTSAPNQSVQITTIMDDVAPLIGEVKNGGYTNDTTPQLRGTLSAALGSGEYVVMMRDGVMIGKAQVTGTGWTYDDANLTDGTTYIYTALVRDAAGNSGAVSGNYTINIDTTAPDALVTINTVYDDKEPGIGEIGKGDTTNDTTPELRGDLSKTLAANETLVIYRDGHKVGTADVDGTHWTYTDSGLANNSHYTYTARVEDAAGNLGKDSDKYDIHVKFDGPSQTVAITGVNDDVTPVTGNVAHKGHTNDARPDVTGTLNEAIGAGDVVAVYRDKVKVGVAIVTGTTWTFSESLDLADGKHVYTAYVEDAAHNLGAASNSYEINVDTVAPDQTVTLTEILDNKDPVTGPVQNGGYTNDDTPTLHGTLSSGLTSGEVLVIYRNGVKIGKGVISQDGLGWSYEDSGLASGSDYRYYAQVEDLAGNVSDKSNEHAIKLNTDGASQGTQILNILDDQDPVQGSVASGGHTNDTTPTLTGSVSAALAGTEEVIIFRNGAEVGKATVTGTAWTYTDKVITTDGEYTYTAAVRDATGNQGAESNAYLINLDTTAPSQHVVIEGITDDMEPSVGEIANNGVTNDKTPTLHGQLDGALSATESVHVYRDGKLAGTAKVTGKTWVYTDNLASDGHYEYTAKVVDKAGNEGAVSDKYAMTLDTTAPTQVVTITEIMDDKAPQTGKVDNGGFTNDDTPTLNGKLSAALAAGETVSVYRDNVKIGTATVAEDGLGWSYTDKELKDATTYVYTAYAEDAAGNLGPVSDKYTITTDMTAPTQSVQITTIMDDVAPLIGEVKNGGYTNDTTPQLQGTLSAALGSGEYVVMMRDGVMIGKAQVTGTGWTYDDANLTDGTTYIYTALVRDAAGNSGAVSGNYTINIDTTAPDALVTINTVYDDKEPGIGEIGKGDTTNDTTPELRGDLSKTLAANETLVIYRDGHKVGTADVDGTHWSYTDSGLANNSHYTYTARVEDAAGNLGKDSAAYDIHVKFDGPSQTVAITGVNDDVAPVTGNVAHKGHTNDARPDVTGTLNEAIGAGDVVAVYRDKVKVGVAKVTGTTWTFSESLDLADGKHVYTAYVEDAAHNLGAASNSYEINVDTVAPDQTVTLTEILDNKDPVTGPVQNGGYTNDDTPTLHGTLSSALTSGEVLVIYRNGVKIGKGVISQDGLGWSYEDSGLASGSDYRYYAQVEDLAGNVSDKSNEHAIKLNTDGASQGTQILNILDDQDPVQGSVASGGHTNDTTPTLTGSVSAALAGTEEVIIFRNGAEVGKATVTGTAWSYTDKAITTDGEYTYTAAVRDATGNQGAESNAYLINLDTTAPSQHVVIEGITDDMEPSVGEIANNGVTNDKTPTLHGQLDGTLSATESVHVYRDGKLAGTAKVTGKTWVYTDNLASDGHYEYTAKVVDKAGNEGAVSDKYAMTLDTTAPTQVVTITEIMDDKAPQTGKVDNGGFTNDDTPTLNGKLSAALAAGETVSVYRDNVKIGTATVAEDGLGWSYTDKELKDATTYVYTAYAEDAAGNLGPVSDKYTITTDMTAPTQSVQITTIMDDVAPLIGEVKNGGYTNDTTPQLQGTLSAALGSGEYVVVMRDGVMIGKAQVTGTGWTYDDANLTDGTTYIYTALVRDAAGNSGAVSGNYTINIDTTAPDALVTINTVYDDKEPGIGEIGKGDTTNDTTPELRGDLSKTLAANETLVIYRDGHKVGTADVDGTHWSYTDSGLANNSHYTYTARVEDAAGNLGKDSAAYDIHVKFDGPSQTVAITGVNDDVAPVTGNVAHKGHTNDARPDVTGTLNEAIGAGDVVAVYRDKVKVGVAKVTGTTWTFSESADLADGKHVYTAYVEDAAHNLGAASNSYEINVDTVAPDQTVTLTEILDNKDPVTGPVQNGGYTNDDTPTLHGTLSSALTSGEVLVIYRNGVKIGKGVISQDGLGWSYEDSGLASGSDYRYYAQVEDLAGNVSDKSNEHAIKLNTDGASQGTQILNITDDQDPVQGSVASGGHTNDTTPTLTGSVSAALAGTEEVIIFRNGAEVGKATVTGTAWTYTDKVITTDGEYTYTAAVRDATGNQGAESNAYLINLDTTAPSQHVVIEGITDDMAPSVGEIANGGVTNDKTPTLHGSLDNELSATELVKIYRDGNFVGTAKVTGKSWSYNDKLNNDGTYVYTAKVVDKAGNEGVVSDKYGITLDTVLPTQLVTITDIQDDKAPQLGSVKNGGFTNDDTPTLHGTLNSKLGAGETVSIYRGDSKVGTATVAADGLNWSYTDKGLTDGTTYIYTAYAEDAAGNLGKVSDKYTITMDTTPPAQLVAITDIIDDKDPQTGSVKNGGFTNDDTPTLHGTLNSKLGAGETVSIYRGDSKVGTATVAADGLSWSYTDNGLTDGTTYIYTAYAEDAAGNLGKVSDKYTITMDTTPPAQLVTITDIIDDKDPQTGSVKNGGFTNDDTPTLHGTLNSKLGAGETVSIYRGDSKVGTATVAKDGLSWSYTDNGLTDGTTYIYTAYAEDAAGNLGKVSDKYTITMDSTPPGQLVTITDIIDDKDPQTGSVKNGGFTNDDTPTLHGTLNSKLGAGETVSIYRGDSKVGTATVAKDGLSWSYTDNGLTDGSTYVYTAYAEDAAGNLGKVSDKYTITMDSTPPGQLVTITDIIDDKDPQTGSVKNGGFTNDDTPTLHGTLNSKLGAGETVSIYRG</sequence>
<reference evidence="3 4" key="1">
    <citation type="submission" date="2019-09" db="EMBL/GenBank/DDBJ databases">
        <title>Draft genome sequence of various Type strains from the CCUG.</title>
        <authorList>
            <person name="Pineiro-Iglesias B."/>
            <person name="Tunovic T."/>
            <person name="Unosson C."/>
            <person name="Inganas E."/>
            <person name="Ohlen M."/>
            <person name="Cardew S."/>
            <person name="Jensie-Markopoulos S."/>
            <person name="Salva-Serra F."/>
            <person name="Jaen-Luchoro D."/>
            <person name="Karlsson R."/>
            <person name="Svensson-Stadler L."/>
            <person name="Chun J."/>
            <person name="Moore E."/>
        </authorList>
    </citation>
    <scope>NUCLEOTIDE SEQUENCE [LARGE SCALE GENOMIC DNA]</scope>
    <source>
        <strain evidence="3 4">CCUG 53682T</strain>
    </source>
</reference>
<dbReference type="InterPro" id="IPR013783">
    <property type="entry name" value="Ig-like_fold"/>
</dbReference>
<evidence type="ECO:0000313" key="4">
    <source>
        <dbReference type="Proteomes" id="UP000322181"/>
    </source>
</evidence>
<dbReference type="InterPro" id="IPR044016">
    <property type="entry name" value="Big_13"/>
</dbReference>
<dbReference type="Proteomes" id="UP000322181">
    <property type="component" value="Unassembled WGS sequence"/>
</dbReference>
<feature type="domain" description="Fibronectin type-III" evidence="2">
    <location>
        <begin position="3202"/>
        <end position="3298"/>
    </location>
</feature>
<dbReference type="Gene3D" id="2.60.40.10">
    <property type="entry name" value="Immunoglobulins"/>
    <property type="match status" value="32"/>
</dbReference>
<feature type="domain" description="Fibronectin type-III" evidence="2">
    <location>
        <begin position="926"/>
        <end position="1021"/>
    </location>
</feature>
<evidence type="ECO:0000256" key="1">
    <source>
        <dbReference type="SAM" id="MobiDB-lite"/>
    </source>
</evidence>
<gene>
    <name evidence="3" type="ORF">F4V73_16020</name>
</gene>
<organism evidence="3 4">
    <name type="scientific">Morganella psychrotolerans</name>
    <dbReference type="NCBI Taxonomy" id="368603"/>
    <lineage>
        <taxon>Bacteria</taxon>
        <taxon>Pseudomonadati</taxon>
        <taxon>Pseudomonadota</taxon>
        <taxon>Gammaproteobacteria</taxon>
        <taxon>Enterobacterales</taxon>
        <taxon>Morganellaceae</taxon>
        <taxon>Morganella</taxon>
    </lineage>
</organism>
<feature type="domain" description="Fibronectin type-III" evidence="2">
    <location>
        <begin position="3422"/>
        <end position="3518"/>
    </location>
</feature>
<accession>A0A5M9R0W5</accession>
<name>A0A5M9R0W5_9GAMM</name>
<feature type="domain" description="Fibronectin type-III" evidence="2">
    <location>
        <begin position="590"/>
        <end position="698"/>
    </location>
</feature>
<feature type="domain" description="Fibronectin type-III" evidence="2">
    <location>
        <begin position="1129"/>
        <end position="1237"/>
    </location>
</feature>
<dbReference type="EMBL" id="VXKB01000006">
    <property type="protein sequence ID" value="KAA8713456.1"/>
    <property type="molecule type" value="Genomic_DNA"/>
</dbReference>
<feature type="domain" description="Fibronectin type-III" evidence="2">
    <location>
        <begin position="2647"/>
        <end position="2755"/>
    </location>
</feature>
<dbReference type="Pfam" id="PF19077">
    <property type="entry name" value="Big_13"/>
    <property type="match status" value="27"/>
</dbReference>
<dbReference type="InterPro" id="IPR003961">
    <property type="entry name" value="FN3_dom"/>
</dbReference>
<proteinExistence type="predicted"/>
<dbReference type="SMART" id="SM00060">
    <property type="entry name" value="FN3"/>
    <property type="match status" value="12"/>
</dbReference>
<feature type="domain" description="Fibronectin type-III" evidence="2">
    <location>
        <begin position="1683"/>
        <end position="1780"/>
    </location>
</feature>